<gene>
    <name evidence="2" type="ORF">LCGC14_2346290</name>
</gene>
<sequence>RRSQDALCGGRLPKPEPHEGDENTHRLCVNTVGEVFDLQVNKTDLGYFRWILDALDGKKTSWLSRDAHPDAAPLPSDAAPKAWMHRRRDGKRPADLHPWFLTWHEPSPPPAPYWHEVVALVAAHPDAAPPTLDDILGWLSAEAEWWAGDRNCRAELTSTRRFQTNLVWQRLTEWRDTGKEPVHGL</sequence>
<feature type="region of interest" description="Disordered" evidence="1">
    <location>
        <begin position="1"/>
        <end position="23"/>
    </location>
</feature>
<comment type="caution">
    <text evidence="2">The sequence shown here is derived from an EMBL/GenBank/DDBJ whole genome shotgun (WGS) entry which is preliminary data.</text>
</comment>
<dbReference type="AlphaFoldDB" id="A0A0F9F5M8"/>
<protein>
    <submittedName>
        <fullName evidence="2">Uncharacterized protein</fullName>
    </submittedName>
</protein>
<evidence type="ECO:0000256" key="1">
    <source>
        <dbReference type="SAM" id="MobiDB-lite"/>
    </source>
</evidence>
<feature type="non-terminal residue" evidence="2">
    <location>
        <position position="1"/>
    </location>
</feature>
<feature type="compositionally biased region" description="Basic and acidic residues" evidence="1">
    <location>
        <begin position="13"/>
        <end position="23"/>
    </location>
</feature>
<name>A0A0F9F5M8_9ZZZZ</name>
<organism evidence="2">
    <name type="scientific">marine sediment metagenome</name>
    <dbReference type="NCBI Taxonomy" id="412755"/>
    <lineage>
        <taxon>unclassified sequences</taxon>
        <taxon>metagenomes</taxon>
        <taxon>ecological metagenomes</taxon>
    </lineage>
</organism>
<reference evidence="2" key="1">
    <citation type="journal article" date="2015" name="Nature">
        <title>Complex archaea that bridge the gap between prokaryotes and eukaryotes.</title>
        <authorList>
            <person name="Spang A."/>
            <person name="Saw J.H."/>
            <person name="Jorgensen S.L."/>
            <person name="Zaremba-Niedzwiedzka K."/>
            <person name="Martijn J."/>
            <person name="Lind A.E."/>
            <person name="van Eijk R."/>
            <person name="Schleper C."/>
            <person name="Guy L."/>
            <person name="Ettema T.J."/>
        </authorList>
    </citation>
    <scope>NUCLEOTIDE SEQUENCE</scope>
</reference>
<dbReference type="EMBL" id="LAZR01034058">
    <property type="protein sequence ID" value="KKL46362.1"/>
    <property type="molecule type" value="Genomic_DNA"/>
</dbReference>
<proteinExistence type="predicted"/>
<evidence type="ECO:0000313" key="2">
    <source>
        <dbReference type="EMBL" id="KKL46362.1"/>
    </source>
</evidence>
<accession>A0A0F9F5M8</accession>